<keyword evidence="1 6" id="KW-0645">Protease</keyword>
<feature type="transmembrane region" description="Helical" evidence="7">
    <location>
        <begin position="35"/>
        <end position="57"/>
    </location>
</feature>
<dbReference type="GO" id="GO:0004222">
    <property type="term" value="F:metalloendopeptidase activity"/>
    <property type="evidence" value="ECO:0007669"/>
    <property type="project" value="InterPro"/>
</dbReference>
<keyword evidence="4 6" id="KW-0862">Zinc</keyword>
<dbReference type="KEGG" id="step:IC006_2479"/>
<evidence type="ECO:0000313" key="11">
    <source>
        <dbReference type="Proteomes" id="UP000322983"/>
    </source>
</evidence>
<dbReference type="InterPro" id="IPR001915">
    <property type="entry name" value="Peptidase_M48"/>
</dbReference>
<dbReference type="EMBL" id="AP018930">
    <property type="protein sequence ID" value="BBG27931.1"/>
    <property type="molecule type" value="Genomic_DNA"/>
</dbReference>
<dbReference type="Pfam" id="PF01435">
    <property type="entry name" value="Peptidase_M48"/>
    <property type="match status" value="1"/>
</dbReference>
<evidence type="ECO:0000313" key="9">
    <source>
        <dbReference type="EMBL" id="BBG25144.1"/>
    </source>
</evidence>
<name>A0A510DY42_9CREN</name>
<dbReference type="GO" id="GO:0006508">
    <property type="term" value="P:proteolysis"/>
    <property type="evidence" value="ECO:0007669"/>
    <property type="project" value="UniProtKB-KW"/>
</dbReference>
<feature type="transmembrane region" description="Helical" evidence="7">
    <location>
        <begin position="63"/>
        <end position="88"/>
    </location>
</feature>
<feature type="domain" description="Peptidase M48" evidence="8">
    <location>
        <begin position="18"/>
        <end position="111"/>
    </location>
</feature>
<evidence type="ECO:0000256" key="1">
    <source>
        <dbReference type="ARBA" id="ARBA00022670"/>
    </source>
</evidence>
<accession>A0A510E5X1</accession>
<keyword evidence="7" id="KW-0472">Membrane</keyword>
<keyword evidence="7" id="KW-1133">Transmembrane helix</keyword>
<evidence type="ECO:0000256" key="7">
    <source>
        <dbReference type="SAM" id="Phobius"/>
    </source>
</evidence>
<reference evidence="9 11" key="2">
    <citation type="journal article" date="2020" name="Int. J. Syst. Evol. Microbiol.">
        <title>Sulfuracidifex tepidarius gen. nov., sp. nov. and transfer of Sulfolobus metallicus Huber and Stetter 1992 to the genus Sulfuracidifex as Sulfuracidifex metallicus comb. nov.</title>
        <authorList>
            <person name="Itoh T."/>
            <person name="Miura T."/>
            <person name="Sakai H.D."/>
            <person name="Kato S."/>
            <person name="Ohkuma M."/>
            <person name="Takashina T."/>
        </authorList>
    </citation>
    <scope>NUCLEOTIDE SEQUENCE [LARGE SCALE GENOMIC DNA]</scope>
    <source>
        <strain evidence="9 11">IC-006</strain>
        <strain evidence="10">IC-007</strain>
    </source>
</reference>
<comment type="similarity">
    <text evidence="6">Belongs to the peptidase M48 family.</text>
</comment>
<evidence type="ECO:0000256" key="2">
    <source>
        <dbReference type="ARBA" id="ARBA00022723"/>
    </source>
</evidence>
<protein>
    <recommendedName>
        <fullName evidence="8">Peptidase M48 domain-containing protein</fullName>
    </recommendedName>
</protein>
<dbReference type="Proteomes" id="UP000322983">
    <property type="component" value="Chromosome"/>
</dbReference>
<dbReference type="AlphaFoldDB" id="A0A510DY42"/>
<proteinExistence type="inferred from homology"/>
<keyword evidence="7" id="KW-0812">Transmembrane</keyword>
<dbReference type="EMBL" id="AP018929">
    <property type="protein sequence ID" value="BBG25144.1"/>
    <property type="molecule type" value="Genomic_DNA"/>
</dbReference>
<evidence type="ECO:0000256" key="5">
    <source>
        <dbReference type="ARBA" id="ARBA00023049"/>
    </source>
</evidence>
<organism evidence="9 11">
    <name type="scientific">Sulfuracidifex tepidarius</name>
    <dbReference type="NCBI Taxonomy" id="1294262"/>
    <lineage>
        <taxon>Archaea</taxon>
        <taxon>Thermoproteota</taxon>
        <taxon>Thermoprotei</taxon>
        <taxon>Sulfolobales</taxon>
        <taxon>Sulfolobaceae</taxon>
        <taxon>Sulfuracidifex</taxon>
    </lineage>
</organism>
<evidence type="ECO:0000259" key="8">
    <source>
        <dbReference type="Pfam" id="PF01435"/>
    </source>
</evidence>
<accession>A0A510DY42</accession>
<comment type="cofactor">
    <cofactor evidence="6">
        <name>Zn(2+)</name>
        <dbReference type="ChEBI" id="CHEBI:29105"/>
    </cofactor>
    <text evidence="6">Binds 1 zinc ion per subunit.</text>
</comment>
<keyword evidence="3 6" id="KW-0378">Hydrolase</keyword>
<evidence type="ECO:0000256" key="3">
    <source>
        <dbReference type="ARBA" id="ARBA00022801"/>
    </source>
</evidence>
<sequence>MFIGLGQSDGSDESDPVVRIVKAHELGHAKEHHPLFIELAGIAMLSVFGPSAWFIGYGYDTHVVSISTALIFKVVLVLLSMLISTLLFSRVAESRANAFTFRTVGEGAYDALVDEIRRVYGRKDVQSAEEAPFISKFTHTSSREAMKTGDPLSSLGRWESPWHSLSWHLQSQ</sequence>
<reference evidence="12" key="1">
    <citation type="submission" date="2018-09" db="EMBL/GenBank/DDBJ databases">
        <title>Complete Genome Sequencing of Sulfolobus sp. JCM 16834.</title>
        <authorList>
            <person name="Kato S."/>
            <person name="Itoh T."/>
            <person name="Ohkuma M."/>
        </authorList>
    </citation>
    <scope>NUCLEOTIDE SEQUENCE [LARGE SCALE GENOMIC DNA]</scope>
    <source>
        <strain evidence="12">IC-007</strain>
    </source>
</reference>
<dbReference type="Proteomes" id="UP000325030">
    <property type="component" value="Chromosome"/>
</dbReference>
<dbReference type="GO" id="GO:0046872">
    <property type="term" value="F:metal ion binding"/>
    <property type="evidence" value="ECO:0007669"/>
    <property type="project" value="UniProtKB-KW"/>
</dbReference>
<keyword evidence="5 6" id="KW-0482">Metalloprotease</keyword>
<keyword evidence="2" id="KW-0479">Metal-binding</keyword>
<evidence type="ECO:0000313" key="12">
    <source>
        <dbReference type="Proteomes" id="UP000325030"/>
    </source>
</evidence>
<gene>
    <name evidence="9" type="ORF">IC006_2479</name>
    <name evidence="10" type="ORF">IC007_2486</name>
</gene>
<evidence type="ECO:0000256" key="6">
    <source>
        <dbReference type="RuleBase" id="RU003983"/>
    </source>
</evidence>
<keyword evidence="11" id="KW-1185">Reference proteome</keyword>
<evidence type="ECO:0000256" key="4">
    <source>
        <dbReference type="ARBA" id="ARBA00022833"/>
    </source>
</evidence>
<evidence type="ECO:0000313" key="10">
    <source>
        <dbReference type="EMBL" id="BBG27931.1"/>
    </source>
</evidence>